<name>A0A9Q9AR92_9PEZI</name>
<gene>
    <name evidence="10" type="ORF">Slin15195_G075810</name>
</gene>
<dbReference type="PROSITE" id="PS50850">
    <property type="entry name" value="MFS"/>
    <property type="match status" value="1"/>
</dbReference>
<keyword evidence="5 8" id="KW-1133">Transmembrane helix</keyword>
<feature type="transmembrane region" description="Helical" evidence="8">
    <location>
        <begin position="121"/>
        <end position="138"/>
    </location>
</feature>
<dbReference type="GO" id="GO:0016020">
    <property type="term" value="C:membrane"/>
    <property type="evidence" value="ECO:0007669"/>
    <property type="project" value="UniProtKB-SubCell"/>
</dbReference>
<evidence type="ECO:0000256" key="1">
    <source>
        <dbReference type="ARBA" id="ARBA00004141"/>
    </source>
</evidence>
<keyword evidence="11" id="KW-1185">Reference proteome</keyword>
<feature type="transmembrane region" description="Helical" evidence="8">
    <location>
        <begin position="276"/>
        <end position="301"/>
    </location>
</feature>
<proteinExistence type="inferred from homology"/>
<comment type="similarity">
    <text evidence="2 7">Belongs to the major facilitator superfamily. Sugar transporter (TC 2.A.1.1) family.</text>
</comment>
<keyword evidence="3 7" id="KW-0813">Transport</keyword>
<feature type="transmembrane region" description="Helical" evidence="8">
    <location>
        <begin position="251"/>
        <end position="270"/>
    </location>
</feature>
<dbReference type="InterPro" id="IPR050360">
    <property type="entry name" value="MFS_Sugar_Transporters"/>
</dbReference>
<feature type="transmembrane region" description="Helical" evidence="8">
    <location>
        <begin position="65"/>
        <end position="84"/>
    </location>
</feature>
<feature type="domain" description="Major facilitator superfamily (MFS) profile" evidence="9">
    <location>
        <begin position="1"/>
        <end position="433"/>
    </location>
</feature>
<dbReference type="Gene3D" id="1.20.1250.20">
    <property type="entry name" value="MFS general substrate transporter like domains"/>
    <property type="match status" value="1"/>
</dbReference>
<dbReference type="Proteomes" id="UP001056384">
    <property type="component" value="Chromosome 6"/>
</dbReference>
<dbReference type="InterPro" id="IPR020846">
    <property type="entry name" value="MFS_dom"/>
</dbReference>
<keyword evidence="10" id="KW-0762">Sugar transport</keyword>
<reference evidence="10" key="1">
    <citation type="submission" date="2022-06" db="EMBL/GenBank/DDBJ databases">
        <title>Complete genome sequences of two strains of the flax pathogen Septoria linicola.</title>
        <authorList>
            <person name="Lapalu N."/>
            <person name="Simon A."/>
            <person name="Demenou B."/>
            <person name="Paumier D."/>
            <person name="Guillot M.-P."/>
            <person name="Gout L."/>
            <person name="Valade R."/>
        </authorList>
    </citation>
    <scope>NUCLEOTIDE SEQUENCE</scope>
    <source>
        <strain evidence="10">SE15195</strain>
    </source>
</reference>
<evidence type="ECO:0000256" key="2">
    <source>
        <dbReference type="ARBA" id="ARBA00010992"/>
    </source>
</evidence>
<sequence length="485" mass="53152">MLYGWDAGVLGGIEETHEFRAAIGNPQGAFTIPIIAAVYNLAAGVMSLLVITFGMKLGRKNTIQLGNLLICIGGLLQASTYSVAQIIVGRVVTGAGIGCIASAVPTYMGELSLEAKERGPEVSYQLALLISGVALAYWVDLGFVQGLDAAPYLWRTPLAMQACFAIFSATLLFFLPDSPRWYYAVGRIEEADAVLARLHNLPVEHEAVQLQREEVLNSLKEEQGDSDSFNWWLLMWDNSELQFGRRLRTSFLILFAQQFLAINMLVYYSTQNFSQLGYSALLSGILAGVMNTIFAIASYPPIWFIERLGRRPMMFWCALGCGVCMIIYVALTTLDNPTSATNWAAVVIIIMHNVVFAFGWLGTCWIYGPELSPLKYRHVAGALGAAGEWFSTFIIVFGGGTGLGTVGPKIFIWPLLCCFIAAAYVWFCCPETTGRTLEDIDALFAKPDRADRIEHAAARRGSVSSSIKANVQYHEKGDVTATHKA</sequence>
<feature type="transmembrane region" description="Helical" evidence="8">
    <location>
        <begin position="410"/>
        <end position="429"/>
    </location>
</feature>
<evidence type="ECO:0000256" key="8">
    <source>
        <dbReference type="SAM" id="Phobius"/>
    </source>
</evidence>
<evidence type="ECO:0000256" key="6">
    <source>
        <dbReference type="ARBA" id="ARBA00023136"/>
    </source>
</evidence>
<comment type="subcellular location">
    <subcellularLocation>
        <location evidence="1">Membrane</location>
        <topology evidence="1">Multi-pass membrane protein</topology>
    </subcellularLocation>
</comment>
<evidence type="ECO:0000256" key="3">
    <source>
        <dbReference type="ARBA" id="ARBA00022448"/>
    </source>
</evidence>
<feature type="transmembrane region" description="Helical" evidence="8">
    <location>
        <begin position="379"/>
        <end position="398"/>
    </location>
</feature>
<evidence type="ECO:0000313" key="11">
    <source>
        <dbReference type="Proteomes" id="UP001056384"/>
    </source>
</evidence>
<evidence type="ECO:0000256" key="7">
    <source>
        <dbReference type="RuleBase" id="RU003346"/>
    </source>
</evidence>
<feature type="transmembrane region" description="Helical" evidence="8">
    <location>
        <begin position="343"/>
        <end position="367"/>
    </location>
</feature>
<evidence type="ECO:0000256" key="4">
    <source>
        <dbReference type="ARBA" id="ARBA00022692"/>
    </source>
</evidence>
<evidence type="ECO:0000313" key="10">
    <source>
        <dbReference type="EMBL" id="USW54262.1"/>
    </source>
</evidence>
<dbReference type="NCBIfam" id="TIGR00879">
    <property type="entry name" value="SP"/>
    <property type="match status" value="1"/>
</dbReference>
<feature type="transmembrane region" description="Helical" evidence="8">
    <location>
        <begin position="30"/>
        <end position="53"/>
    </location>
</feature>
<dbReference type="GO" id="GO:0005351">
    <property type="term" value="F:carbohydrate:proton symporter activity"/>
    <property type="evidence" value="ECO:0007669"/>
    <property type="project" value="TreeGrafter"/>
</dbReference>
<dbReference type="AlphaFoldDB" id="A0A9Q9AR92"/>
<keyword evidence="6 8" id="KW-0472">Membrane</keyword>
<organism evidence="10 11">
    <name type="scientific">Septoria linicola</name>
    <dbReference type="NCBI Taxonomy" id="215465"/>
    <lineage>
        <taxon>Eukaryota</taxon>
        <taxon>Fungi</taxon>
        <taxon>Dikarya</taxon>
        <taxon>Ascomycota</taxon>
        <taxon>Pezizomycotina</taxon>
        <taxon>Dothideomycetes</taxon>
        <taxon>Dothideomycetidae</taxon>
        <taxon>Mycosphaerellales</taxon>
        <taxon>Mycosphaerellaceae</taxon>
        <taxon>Septoria</taxon>
    </lineage>
</organism>
<feature type="transmembrane region" description="Helical" evidence="8">
    <location>
        <begin position="158"/>
        <end position="175"/>
    </location>
</feature>
<dbReference type="InterPro" id="IPR003663">
    <property type="entry name" value="Sugar/inositol_transpt"/>
</dbReference>
<feature type="transmembrane region" description="Helical" evidence="8">
    <location>
        <begin position="313"/>
        <end position="331"/>
    </location>
</feature>
<evidence type="ECO:0000259" key="9">
    <source>
        <dbReference type="PROSITE" id="PS50850"/>
    </source>
</evidence>
<dbReference type="InterPro" id="IPR036259">
    <property type="entry name" value="MFS_trans_sf"/>
</dbReference>
<dbReference type="PRINTS" id="PR00171">
    <property type="entry name" value="SUGRTRNSPORT"/>
</dbReference>
<protein>
    <submittedName>
        <fullName evidence="10">Major facilitator, sugar transporter, major facilitator superfamily</fullName>
    </submittedName>
</protein>
<dbReference type="EMBL" id="CP099423">
    <property type="protein sequence ID" value="USW54262.1"/>
    <property type="molecule type" value="Genomic_DNA"/>
</dbReference>
<feature type="transmembrane region" description="Helical" evidence="8">
    <location>
        <begin position="90"/>
        <end position="109"/>
    </location>
</feature>
<accession>A0A9Q9AR92</accession>
<keyword evidence="4 8" id="KW-0812">Transmembrane</keyword>
<dbReference type="PANTHER" id="PTHR48022:SF28">
    <property type="entry name" value="MAJOR FACILITATOR SUPERFAMILY (MFS) PROFILE DOMAIN-CONTAINING PROTEIN-RELATED"/>
    <property type="match status" value="1"/>
</dbReference>
<evidence type="ECO:0000256" key="5">
    <source>
        <dbReference type="ARBA" id="ARBA00022989"/>
    </source>
</evidence>
<dbReference type="SUPFAM" id="SSF103473">
    <property type="entry name" value="MFS general substrate transporter"/>
    <property type="match status" value="1"/>
</dbReference>
<dbReference type="InterPro" id="IPR005828">
    <property type="entry name" value="MFS_sugar_transport-like"/>
</dbReference>
<dbReference type="Pfam" id="PF00083">
    <property type="entry name" value="Sugar_tr"/>
    <property type="match status" value="1"/>
</dbReference>
<dbReference type="PANTHER" id="PTHR48022">
    <property type="entry name" value="PLASTIDIC GLUCOSE TRANSPORTER 4"/>
    <property type="match status" value="1"/>
</dbReference>